<evidence type="ECO:0008006" key="5">
    <source>
        <dbReference type="Google" id="ProtNLM"/>
    </source>
</evidence>
<keyword evidence="2" id="KW-1133">Transmembrane helix</keyword>
<sequence>MARTYKIIHRRWRARRPLYWGMIPELLGTIAVLVLFGVQQPDMFRTVFWRIGAELGYNSSPVIILYAYANHRPLPTIPFVWSQTLTNFNVAISIVSLFVLLAKLIMVIMKVYFPILGLVLSLSLTALYAVSVYGQMGPDYLDPEHPSSIAWYIRESCSVADRFGVAKHCAMAKATFAVTILMVALYLFNVGMAAWAMWPNPELDYPEDDDDDDHVHSKEEVEMQPTTPRGPMGVPFTPRTQAFHTLDRKLPLRQQYS</sequence>
<proteinExistence type="predicted"/>
<keyword evidence="2" id="KW-0472">Membrane</keyword>
<keyword evidence="4" id="KW-1185">Reference proteome</keyword>
<gene>
    <name evidence="3" type="ORF">QBC34DRAFT_136452</name>
</gene>
<feature type="transmembrane region" description="Helical" evidence="2">
    <location>
        <begin position="90"/>
        <end position="109"/>
    </location>
</feature>
<feature type="transmembrane region" description="Helical" evidence="2">
    <location>
        <begin position="48"/>
        <end position="69"/>
    </location>
</feature>
<feature type="transmembrane region" description="Helical" evidence="2">
    <location>
        <begin position="176"/>
        <end position="198"/>
    </location>
</feature>
<feature type="transmembrane region" description="Helical" evidence="2">
    <location>
        <begin position="115"/>
        <end position="134"/>
    </location>
</feature>
<evidence type="ECO:0000256" key="1">
    <source>
        <dbReference type="SAM" id="MobiDB-lite"/>
    </source>
</evidence>
<dbReference type="AlphaFoldDB" id="A0AAV9H200"/>
<dbReference type="Proteomes" id="UP001321760">
    <property type="component" value="Unassembled WGS sequence"/>
</dbReference>
<keyword evidence="2" id="KW-0812">Transmembrane</keyword>
<protein>
    <recommendedName>
        <fullName evidence="5">MARVEL domain-containing protein</fullName>
    </recommendedName>
</protein>
<evidence type="ECO:0000313" key="3">
    <source>
        <dbReference type="EMBL" id="KAK4454592.1"/>
    </source>
</evidence>
<name>A0AAV9H200_9PEZI</name>
<organism evidence="3 4">
    <name type="scientific">Podospora aff. communis PSN243</name>
    <dbReference type="NCBI Taxonomy" id="3040156"/>
    <lineage>
        <taxon>Eukaryota</taxon>
        <taxon>Fungi</taxon>
        <taxon>Dikarya</taxon>
        <taxon>Ascomycota</taxon>
        <taxon>Pezizomycotina</taxon>
        <taxon>Sordariomycetes</taxon>
        <taxon>Sordariomycetidae</taxon>
        <taxon>Sordariales</taxon>
        <taxon>Podosporaceae</taxon>
        <taxon>Podospora</taxon>
    </lineage>
</organism>
<reference evidence="3" key="1">
    <citation type="journal article" date="2023" name="Mol. Phylogenet. Evol.">
        <title>Genome-scale phylogeny and comparative genomics of the fungal order Sordariales.</title>
        <authorList>
            <person name="Hensen N."/>
            <person name="Bonometti L."/>
            <person name="Westerberg I."/>
            <person name="Brannstrom I.O."/>
            <person name="Guillou S."/>
            <person name="Cros-Aarteil S."/>
            <person name="Calhoun S."/>
            <person name="Haridas S."/>
            <person name="Kuo A."/>
            <person name="Mondo S."/>
            <person name="Pangilinan J."/>
            <person name="Riley R."/>
            <person name="LaButti K."/>
            <person name="Andreopoulos B."/>
            <person name="Lipzen A."/>
            <person name="Chen C."/>
            <person name="Yan M."/>
            <person name="Daum C."/>
            <person name="Ng V."/>
            <person name="Clum A."/>
            <person name="Steindorff A."/>
            <person name="Ohm R.A."/>
            <person name="Martin F."/>
            <person name="Silar P."/>
            <person name="Natvig D.O."/>
            <person name="Lalanne C."/>
            <person name="Gautier V."/>
            <person name="Ament-Velasquez S.L."/>
            <person name="Kruys A."/>
            <person name="Hutchinson M.I."/>
            <person name="Powell A.J."/>
            <person name="Barry K."/>
            <person name="Miller A.N."/>
            <person name="Grigoriev I.V."/>
            <person name="Debuchy R."/>
            <person name="Gladieux P."/>
            <person name="Hiltunen Thoren M."/>
            <person name="Johannesson H."/>
        </authorList>
    </citation>
    <scope>NUCLEOTIDE SEQUENCE</scope>
    <source>
        <strain evidence="3">PSN243</strain>
    </source>
</reference>
<feature type="transmembrane region" description="Helical" evidence="2">
    <location>
        <begin position="18"/>
        <end position="36"/>
    </location>
</feature>
<evidence type="ECO:0000256" key="2">
    <source>
        <dbReference type="SAM" id="Phobius"/>
    </source>
</evidence>
<dbReference type="EMBL" id="MU865916">
    <property type="protein sequence ID" value="KAK4454592.1"/>
    <property type="molecule type" value="Genomic_DNA"/>
</dbReference>
<comment type="caution">
    <text evidence="3">The sequence shown here is derived from an EMBL/GenBank/DDBJ whole genome shotgun (WGS) entry which is preliminary data.</text>
</comment>
<feature type="region of interest" description="Disordered" evidence="1">
    <location>
        <begin position="206"/>
        <end position="238"/>
    </location>
</feature>
<accession>A0AAV9H200</accession>
<evidence type="ECO:0000313" key="4">
    <source>
        <dbReference type="Proteomes" id="UP001321760"/>
    </source>
</evidence>
<reference evidence="3" key="2">
    <citation type="submission" date="2023-05" db="EMBL/GenBank/DDBJ databases">
        <authorList>
            <consortium name="Lawrence Berkeley National Laboratory"/>
            <person name="Steindorff A."/>
            <person name="Hensen N."/>
            <person name="Bonometti L."/>
            <person name="Westerberg I."/>
            <person name="Brannstrom I.O."/>
            <person name="Guillou S."/>
            <person name="Cros-Aarteil S."/>
            <person name="Calhoun S."/>
            <person name="Haridas S."/>
            <person name="Kuo A."/>
            <person name="Mondo S."/>
            <person name="Pangilinan J."/>
            <person name="Riley R."/>
            <person name="Labutti K."/>
            <person name="Andreopoulos B."/>
            <person name="Lipzen A."/>
            <person name="Chen C."/>
            <person name="Yanf M."/>
            <person name="Daum C."/>
            <person name="Ng V."/>
            <person name="Clum A."/>
            <person name="Ohm R."/>
            <person name="Martin F."/>
            <person name="Silar P."/>
            <person name="Natvig D."/>
            <person name="Lalanne C."/>
            <person name="Gautier V."/>
            <person name="Ament-Velasquez S.L."/>
            <person name="Kruys A."/>
            <person name="Hutchinson M.I."/>
            <person name="Powell A.J."/>
            <person name="Barry K."/>
            <person name="Miller A.N."/>
            <person name="Grigoriev I.V."/>
            <person name="Debuchy R."/>
            <person name="Gladieux P."/>
            <person name="Thoren M.H."/>
            <person name="Johannesson H."/>
        </authorList>
    </citation>
    <scope>NUCLEOTIDE SEQUENCE</scope>
    <source>
        <strain evidence="3">PSN243</strain>
    </source>
</reference>